<keyword evidence="2 4" id="KW-0378">Hydrolase</keyword>
<dbReference type="Gene3D" id="3.40.720.10">
    <property type="entry name" value="Alkaline Phosphatase, subunit A"/>
    <property type="match status" value="1"/>
</dbReference>
<dbReference type="InterPro" id="IPR050738">
    <property type="entry name" value="Sulfatase"/>
</dbReference>
<name>A0A5C5V2G9_9BACT</name>
<gene>
    <name evidence="4" type="primary">atsA_17</name>
    <name evidence="4" type="ORF">Enr8_23850</name>
</gene>
<comment type="caution">
    <text evidence="4">The sequence shown here is derived from an EMBL/GenBank/DDBJ whole genome shotgun (WGS) entry which is preliminary data.</text>
</comment>
<dbReference type="SUPFAM" id="SSF53649">
    <property type="entry name" value="Alkaline phosphatase-like"/>
    <property type="match status" value="1"/>
</dbReference>
<protein>
    <submittedName>
        <fullName evidence="4">Arylsulfatase</fullName>
        <ecNumber evidence="4">3.1.6.1</ecNumber>
    </submittedName>
</protein>
<proteinExistence type="inferred from homology"/>
<sequence>MILADDLGYSDLGCYGGEIPTPNIDALAKRGVRFTQVYNSARCCPSRAALMTGLYPTQAGIGDFTTAQPNPTRGPGYLGRLRENCVTMAEVLKPAGYLPVEKCHRGIFQPRQAQSVALRGSQNIDLRRYFGIASMRSRSPSRKSTDCYGCYYVGKWRLHNETGPILRGFDEFYGYTFDHSHDQYDANYYERLPAGHNKEIDPPQDDFYATDVFNGYSGKQNPAWDDLPQDRRDDLARRMAVFAAMAEPHLMFASTAK</sequence>
<dbReference type="EC" id="3.1.6.1" evidence="4"/>
<evidence type="ECO:0000256" key="2">
    <source>
        <dbReference type="ARBA" id="ARBA00022801"/>
    </source>
</evidence>
<dbReference type="EMBL" id="SJPF01000003">
    <property type="protein sequence ID" value="TWT32581.1"/>
    <property type="molecule type" value="Genomic_DNA"/>
</dbReference>
<evidence type="ECO:0000256" key="1">
    <source>
        <dbReference type="ARBA" id="ARBA00008779"/>
    </source>
</evidence>
<accession>A0A5C5V2G9</accession>
<evidence type="ECO:0000313" key="5">
    <source>
        <dbReference type="Proteomes" id="UP000318878"/>
    </source>
</evidence>
<dbReference type="OrthoDB" id="9783154at2"/>
<keyword evidence="5" id="KW-1185">Reference proteome</keyword>
<feature type="domain" description="Sulfatase N-terminal" evidence="3">
    <location>
        <begin position="2"/>
        <end position="123"/>
    </location>
</feature>
<comment type="similarity">
    <text evidence="1">Belongs to the sulfatase family.</text>
</comment>
<organism evidence="4 5">
    <name type="scientific">Blastopirellula retiformator</name>
    <dbReference type="NCBI Taxonomy" id="2527970"/>
    <lineage>
        <taxon>Bacteria</taxon>
        <taxon>Pseudomonadati</taxon>
        <taxon>Planctomycetota</taxon>
        <taxon>Planctomycetia</taxon>
        <taxon>Pirellulales</taxon>
        <taxon>Pirellulaceae</taxon>
        <taxon>Blastopirellula</taxon>
    </lineage>
</organism>
<evidence type="ECO:0000313" key="4">
    <source>
        <dbReference type="EMBL" id="TWT32581.1"/>
    </source>
</evidence>
<dbReference type="AlphaFoldDB" id="A0A5C5V2G9"/>
<reference evidence="4 5" key="1">
    <citation type="submission" date="2019-02" db="EMBL/GenBank/DDBJ databases">
        <title>Deep-cultivation of Planctomycetes and their phenomic and genomic characterization uncovers novel biology.</title>
        <authorList>
            <person name="Wiegand S."/>
            <person name="Jogler M."/>
            <person name="Boedeker C."/>
            <person name="Pinto D."/>
            <person name="Vollmers J."/>
            <person name="Rivas-Marin E."/>
            <person name="Kohn T."/>
            <person name="Peeters S.H."/>
            <person name="Heuer A."/>
            <person name="Rast P."/>
            <person name="Oberbeckmann S."/>
            <person name="Bunk B."/>
            <person name="Jeske O."/>
            <person name="Meyerdierks A."/>
            <person name="Storesund J.E."/>
            <person name="Kallscheuer N."/>
            <person name="Luecker S."/>
            <person name="Lage O.M."/>
            <person name="Pohl T."/>
            <person name="Merkel B.J."/>
            <person name="Hornburger P."/>
            <person name="Mueller R.-W."/>
            <person name="Bruemmer F."/>
            <person name="Labrenz M."/>
            <person name="Spormann A.M."/>
            <person name="Op Den Camp H."/>
            <person name="Overmann J."/>
            <person name="Amann R."/>
            <person name="Jetten M.S.M."/>
            <person name="Mascher T."/>
            <person name="Medema M.H."/>
            <person name="Devos D.P."/>
            <person name="Kaster A.-K."/>
            <person name="Ovreas L."/>
            <person name="Rohde M."/>
            <person name="Galperin M.Y."/>
            <person name="Jogler C."/>
        </authorList>
    </citation>
    <scope>NUCLEOTIDE SEQUENCE [LARGE SCALE GENOMIC DNA]</scope>
    <source>
        <strain evidence="4 5">Enr8</strain>
    </source>
</reference>
<dbReference type="GO" id="GO:0004065">
    <property type="term" value="F:arylsulfatase activity"/>
    <property type="evidence" value="ECO:0007669"/>
    <property type="project" value="UniProtKB-EC"/>
</dbReference>
<evidence type="ECO:0000259" key="3">
    <source>
        <dbReference type="Pfam" id="PF00884"/>
    </source>
</evidence>
<dbReference type="PANTHER" id="PTHR42693">
    <property type="entry name" value="ARYLSULFATASE FAMILY MEMBER"/>
    <property type="match status" value="1"/>
</dbReference>
<dbReference type="InterPro" id="IPR017850">
    <property type="entry name" value="Alkaline_phosphatase_core_sf"/>
</dbReference>
<dbReference type="Pfam" id="PF00884">
    <property type="entry name" value="Sulfatase"/>
    <property type="match status" value="1"/>
</dbReference>
<dbReference type="Proteomes" id="UP000318878">
    <property type="component" value="Unassembled WGS sequence"/>
</dbReference>
<dbReference type="PANTHER" id="PTHR42693:SF53">
    <property type="entry name" value="ENDO-4-O-SULFATASE"/>
    <property type="match status" value="1"/>
</dbReference>
<dbReference type="InterPro" id="IPR000917">
    <property type="entry name" value="Sulfatase_N"/>
</dbReference>